<organism evidence="2 3">
    <name type="scientific">Rhamnella rubrinervis</name>
    <dbReference type="NCBI Taxonomy" id="2594499"/>
    <lineage>
        <taxon>Eukaryota</taxon>
        <taxon>Viridiplantae</taxon>
        <taxon>Streptophyta</taxon>
        <taxon>Embryophyta</taxon>
        <taxon>Tracheophyta</taxon>
        <taxon>Spermatophyta</taxon>
        <taxon>Magnoliopsida</taxon>
        <taxon>eudicotyledons</taxon>
        <taxon>Gunneridae</taxon>
        <taxon>Pentapetalae</taxon>
        <taxon>rosids</taxon>
        <taxon>fabids</taxon>
        <taxon>Rosales</taxon>
        <taxon>Rhamnaceae</taxon>
        <taxon>rhamnoid group</taxon>
        <taxon>Rhamneae</taxon>
        <taxon>Rhamnella</taxon>
    </lineage>
</organism>
<dbReference type="EMBL" id="VOIH02000001">
    <property type="protein sequence ID" value="KAF3455866.1"/>
    <property type="molecule type" value="Genomic_DNA"/>
</dbReference>
<evidence type="ECO:0000256" key="1">
    <source>
        <dbReference type="SAM" id="MobiDB-lite"/>
    </source>
</evidence>
<reference evidence="2" key="1">
    <citation type="submission" date="2020-03" db="EMBL/GenBank/DDBJ databases">
        <title>A high-quality chromosome-level genome assembly of a woody plant with both climbing and erect habits, Rhamnella rubrinervis.</title>
        <authorList>
            <person name="Lu Z."/>
            <person name="Yang Y."/>
            <person name="Zhu X."/>
            <person name="Sun Y."/>
        </authorList>
    </citation>
    <scope>NUCLEOTIDE SEQUENCE</scope>
    <source>
        <strain evidence="2">BYM</strain>
        <tissue evidence="2">Leaf</tissue>
    </source>
</reference>
<keyword evidence="3" id="KW-1185">Reference proteome</keyword>
<feature type="compositionally biased region" description="Basic and acidic residues" evidence="1">
    <location>
        <begin position="100"/>
        <end position="115"/>
    </location>
</feature>
<evidence type="ECO:0000313" key="2">
    <source>
        <dbReference type="EMBL" id="KAF3455866.1"/>
    </source>
</evidence>
<evidence type="ECO:0000313" key="3">
    <source>
        <dbReference type="Proteomes" id="UP000796880"/>
    </source>
</evidence>
<protein>
    <submittedName>
        <fullName evidence="2">Uncharacterized protein</fullName>
    </submittedName>
</protein>
<proteinExistence type="predicted"/>
<comment type="caution">
    <text evidence="2">The sequence shown here is derived from an EMBL/GenBank/DDBJ whole genome shotgun (WGS) entry which is preliminary data.</text>
</comment>
<gene>
    <name evidence="2" type="ORF">FNV43_RR00508</name>
</gene>
<feature type="region of interest" description="Disordered" evidence="1">
    <location>
        <begin position="75"/>
        <end position="115"/>
    </location>
</feature>
<accession>A0A8K0HMY7</accession>
<dbReference type="Proteomes" id="UP000796880">
    <property type="component" value="Unassembled WGS sequence"/>
</dbReference>
<name>A0A8K0HMY7_9ROSA</name>
<sequence length="200" mass="22317">MLAEQSFKEEDPSTQQFEQIPEGIPLPVLEVPYLHVLEGYIRLLYGVSTDPLWASYPTVDIGKLKMKISNAELEATKKKKKDKQAASKGEVFQPPNPNSRRGEREANSTDVRTEGRSTIRSDTMLIGPIVDSLMTRHNHSILKEMTLDEIGLEAKQSALKLAQDARYLYDADACNNVVAANKTLEEDILALKQTAMEASK</sequence>
<dbReference type="AlphaFoldDB" id="A0A8K0HMY7"/>